<name>A0A523UTK6_UNCT6</name>
<evidence type="ECO:0000256" key="3">
    <source>
        <dbReference type="ARBA" id="ARBA00011245"/>
    </source>
</evidence>
<keyword evidence="4 11" id="KW-0963">Cytoplasm</keyword>
<evidence type="ECO:0000256" key="10">
    <source>
        <dbReference type="ARBA" id="ARBA00049339"/>
    </source>
</evidence>
<dbReference type="Gene3D" id="1.10.730.10">
    <property type="entry name" value="Isoleucyl-tRNA Synthetase, Domain 1"/>
    <property type="match status" value="1"/>
</dbReference>
<feature type="domain" description="DALR anticodon binding" evidence="13">
    <location>
        <begin position="448"/>
        <end position="568"/>
    </location>
</feature>
<dbReference type="CDD" id="cd00671">
    <property type="entry name" value="ArgRS_core"/>
    <property type="match status" value="1"/>
</dbReference>
<dbReference type="EMBL" id="SOJN01000074">
    <property type="protein sequence ID" value="TET45882.1"/>
    <property type="molecule type" value="Genomic_DNA"/>
</dbReference>
<dbReference type="AlphaFoldDB" id="A0A523UTK6"/>
<sequence>MGRCSSSKTEYGCQKGQKEVKSPKTYVKDVLLEALRSCGFDRPHTEKVGVSLPKNPRWGDYSTNSPFLLAEVSGKEPEETAARIVDAIPKEMFDRVEVAAGFINFTLSRDFLFEFVREASRSGLEYARNDSGKGKSILIEFVSANPTGPLVVVNARAAAIGDSLTRIFRHCGYKAESEFYIDDAGRQVEMLALSVEARLKQLLGQEAKIPKDGYAGEYVVDLAKGLLSDAEHLLSLGPEERLSRFREYALEKMLASQKDSLEAFGVEFDNWANESSFRGEGGTDRLLETLKKVGDTYEDGGALWFRSSGYGDERDRVIKKSTGDLTYLVADSAYHANKFDRKFDRILDLFGPDHHAQVPSLKAVLKALGYPGEKLEVLTVQWVTLVKEGKKLSMSKRGGTFITMDELTEDVGKDVARFLFLMRRPSSHLDFDIDLARKTSEENPVYYVQYAHARICSILDYAGQQGVAMPGLEEADLSLLSKPEERDLMVRIASFTDLVVECMEELSPHRIPFFLQDLASSFHSFYHKHRVVTDDKPLSQARLLLCDALRATITTGLSLIGVSAPEKM</sequence>
<dbReference type="NCBIfam" id="TIGR00456">
    <property type="entry name" value="argS"/>
    <property type="match status" value="1"/>
</dbReference>
<evidence type="ECO:0000256" key="6">
    <source>
        <dbReference type="ARBA" id="ARBA00022741"/>
    </source>
</evidence>
<comment type="caution">
    <text evidence="15">The sequence shown here is derived from an EMBL/GenBank/DDBJ whole genome shotgun (WGS) entry which is preliminary data.</text>
</comment>
<evidence type="ECO:0000313" key="15">
    <source>
        <dbReference type="EMBL" id="TET45882.1"/>
    </source>
</evidence>
<dbReference type="InterPro" id="IPR005148">
    <property type="entry name" value="Arg-tRNA-synth_N"/>
</dbReference>
<dbReference type="InterPro" id="IPR036695">
    <property type="entry name" value="Arg-tRNA-synth_N_sf"/>
</dbReference>
<comment type="similarity">
    <text evidence="2 11 12">Belongs to the class-I aminoacyl-tRNA synthetase family.</text>
</comment>
<dbReference type="SUPFAM" id="SSF47323">
    <property type="entry name" value="Anticodon-binding domain of a subclass of class I aminoacyl-tRNA synthetases"/>
    <property type="match status" value="1"/>
</dbReference>
<comment type="subunit">
    <text evidence="3 11">Monomer.</text>
</comment>
<keyword evidence="5 11" id="KW-0436">Ligase</keyword>
<dbReference type="HAMAP" id="MF_00123">
    <property type="entry name" value="Arg_tRNA_synth"/>
    <property type="match status" value="1"/>
</dbReference>
<feature type="domain" description="Arginyl tRNA synthetase N-terminal" evidence="14">
    <location>
        <begin position="25"/>
        <end position="107"/>
    </location>
</feature>
<evidence type="ECO:0000256" key="1">
    <source>
        <dbReference type="ARBA" id="ARBA00004496"/>
    </source>
</evidence>
<evidence type="ECO:0000256" key="12">
    <source>
        <dbReference type="RuleBase" id="RU363038"/>
    </source>
</evidence>
<comment type="subcellular location">
    <subcellularLocation>
        <location evidence="1 11">Cytoplasm</location>
    </subcellularLocation>
</comment>
<dbReference type="PANTHER" id="PTHR11956">
    <property type="entry name" value="ARGINYL-TRNA SYNTHETASE"/>
    <property type="match status" value="1"/>
</dbReference>
<dbReference type="GO" id="GO:0006420">
    <property type="term" value="P:arginyl-tRNA aminoacylation"/>
    <property type="evidence" value="ECO:0007669"/>
    <property type="project" value="UniProtKB-UniRule"/>
</dbReference>
<comment type="catalytic activity">
    <reaction evidence="10 11">
        <text>tRNA(Arg) + L-arginine + ATP = L-arginyl-tRNA(Arg) + AMP + diphosphate</text>
        <dbReference type="Rhea" id="RHEA:20301"/>
        <dbReference type="Rhea" id="RHEA-COMP:9658"/>
        <dbReference type="Rhea" id="RHEA-COMP:9673"/>
        <dbReference type="ChEBI" id="CHEBI:30616"/>
        <dbReference type="ChEBI" id="CHEBI:32682"/>
        <dbReference type="ChEBI" id="CHEBI:33019"/>
        <dbReference type="ChEBI" id="CHEBI:78442"/>
        <dbReference type="ChEBI" id="CHEBI:78513"/>
        <dbReference type="ChEBI" id="CHEBI:456215"/>
        <dbReference type="EC" id="6.1.1.19"/>
    </reaction>
</comment>
<evidence type="ECO:0000256" key="8">
    <source>
        <dbReference type="ARBA" id="ARBA00022917"/>
    </source>
</evidence>
<accession>A0A523UTK6</accession>
<dbReference type="InterPro" id="IPR008909">
    <property type="entry name" value="DALR_anticod-bd"/>
</dbReference>
<dbReference type="PRINTS" id="PR01038">
    <property type="entry name" value="TRNASYNTHARG"/>
</dbReference>
<keyword evidence="6 11" id="KW-0547">Nucleotide-binding</keyword>
<dbReference type="FunFam" id="3.40.50.620:FF:000062">
    <property type="entry name" value="Arginine--tRNA ligase"/>
    <property type="match status" value="1"/>
</dbReference>
<evidence type="ECO:0000256" key="11">
    <source>
        <dbReference type="HAMAP-Rule" id="MF_00123"/>
    </source>
</evidence>
<dbReference type="SUPFAM" id="SSF52374">
    <property type="entry name" value="Nucleotidylyl transferase"/>
    <property type="match status" value="1"/>
</dbReference>
<evidence type="ECO:0000259" key="13">
    <source>
        <dbReference type="SMART" id="SM00836"/>
    </source>
</evidence>
<dbReference type="FunFam" id="1.10.730.10:FF:000008">
    <property type="entry name" value="Arginine--tRNA ligase"/>
    <property type="match status" value="1"/>
</dbReference>
<organism evidence="15 16">
    <name type="scientific">candidate division TA06 bacterium</name>
    <dbReference type="NCBI Taxonomy" id="2250710"/>
    <lineage>
        <taxon>Bacteria</taxon>
        <taxon>Bacteria division TA06</taxon>
    </lineage>
</organism>
<evidence type="ECO:0000313" key="16">
    <source>
        <dbReference type="Proteomes" id="UP000315525"/>
    </source>
</evidence>
<reference evidence="15 16" key="1">
    <citation type="submission" date="2019-03" db="EMBL/GenBank/DDBJ databases">
        <title>Metabolic potential of uncultured bacteria and archaea associated with petroleum seepage in deep-sea sediments.</title>
        <authorList>
            <person name="Dong X."/>
            <person name="Hubert C."/>
        </authorList>
    </citation>
    <scope>NUCLEOTIDE SEQUENCE [LARGE SCALE GENOMIC DNA]</scope>
    <source>
        <strain evidence="15">E44_bin18</strain>
    </source>
</reference>
<dbReference type="Pfam" id="PF03485">
    <property type="entry name" value="Arg_tRNA_synt_N"/>
    <property type="match status" value="1"/>
</dbReference>
<keyword evidence="8 11" id="KW-0648">Protein biosynthesis</keyword>
<dbReference type="InterPro" id="IPR001278">
    <property type="entry name" value="Arg-tRNA-ligase"/>
</dbReference>
<evidence type="ECO:0000256" key="2">
    <source>
        <dbReference type="ARBA" id="ARBA00005594"/>
    </source>
</evidence>
<feature type="short sequence motif" description="'HIGH' region" evidence="11">
    <location>
        <begin position="144"/>
        <end position="154"/>
    </location>
</feature>
<evidence type="ECO:0000256" key="5">
    <source>
        <dbReference type="ARBA" id="ARBA00022598"/>
    </source>
</evidence>
<dbReference type="InterPro" id="IPR035684">
    <property type="entry name" value="ArgRS_core"/>
</dbReference>
<dbReference type="InterPro" id="IPR014729">
    <property type="entry name" value="Rossmann-like_a/b/a_fold"/>
</dbReference>
<dbReference type="InterPro" id="IPR009080">
    <property type="entry name" value="tRNAsynth_Ia_anticodon-bd"/>
</dbReference>
<dbReference type="Proteomes" id="UP000315525">
    <property type="component" value="Unassembled WGS sequence"/>
</dbReference>
<dbReference type="GO" id="GO:0005737">
    <property type="term" value="C:cytoplasm"/>
    <property type="evidence" value="ECO:0007669"/>
    <property type="project" value="UniProtKB-SubCell"/>
</dbReference>
<dbReference type="PANTHER" id="PTHR11956:SF5">
    <property type="entry name" value="ARGININE--TRNA LIGASE, CYTOPLASMIC"/>
    <property type="match status" value="1"/>
</dbReference>
<evidence type="ECO:0000256" key="4">
    <source>
        <dbReference type="ARBA" id="ARBA00022490"/>
    </source>
</evidence>
<dbReference type="Pfam" id="PF00750">
    <property type="entry name" value="tRNA-synt_1d"/>
    <property type="match status" value="1"/>
</dbReference>
<dbReference type="GO" id="GO:0005524">
    <property type="term" value="F:ATP binding"/>
    <property type="evidence" value="ECO:0007669"/>
    <property type="project" value="UniProtKB-UniRule"/>
</dbReference>
<evidence type="ECO:0000256" key="9">
    <source>
        <dbReference type="ARBA" id="ARBA00023146"/>
    </source>
</evidence>
<dbReference type="SMART" id="SM01016">
    <property type="entry name" value="Arg_tRNA_synt_N"/>
    <property type="match status" value="1"/>
</dbReference>
<dbReference type="SMART" id="SM00836">
    <property type="entry name" value="DALR_1"/>
    <property type="match status" value="1"/>
</dbReference>
<evidence type="ECO:0000256" key="7">
    <source>
        <dbReference type="ARBA" id="ARBA00022840"/>
    </source>
</evidence>
<dbReference type="Gene3D" id="3.30.1360.70">
    <property type="entry name" value="Arginyl tRNA synthetase N-terminal domain"/>
    <property type="match status" value="1"/>
</dbReference>
<dbReference type="SUPFAM" id="SSF55190">
    <property type="entry name" value="Arginyl-tRNA synthetase (ArgRS), N-terminal 'additional' domain"/>
    <property type="match status" value="1"/>
</dbReference>
<proteinExistence type="inferred from homology"/>
<protein>
    <recommendedName>
        <fullName evidence="11">Arginine--tRNA ligase</fullName>
        <ecNumber evidence="11">6.1.1.19</ecNumber>
    </recommendedName>
    <alternativeName>
        <fullName evidence="11">Arginyl-tRNA synthetase</fullName>
        <shortName evidence="11">ArgRS</shortName>
    </alternativeName>
</protein>
<evidence type="ECO:0000259" key="14">
    <source>
        <dbReference type="SMART" id="SM01016"/>
    </source>
</evidence>
<gene>
    <name evidence="11" type="primary">argS</name>
    <name evidence="15" type="ORF">E3J62_06000</name>
</gene>
<keyword evidence="9 11" id="KW-0030">Aminoacyl-tRNA synthetase</keyword>
<dbReference type="GO" id="GO:0004814">
    <property type="term" value="F:arginine-tRNA ligase activity"/>
    <property type="evidence" value="ECO:0007669"/>
    <property type="project" value="UniProtKB-UniRule"/>
</dbReference>
<dbReference type="Gene3D" id="3.40.50.620">
    <property type="entry name" value="HUPs"/>
    <property type="match status" value="1"/>
</dbReference>
<dbReference type="Pfam" id="PF05746">
    <property type="entry name" value="DALR_1"/>
    <property type="match status" value="1"/>
</dbReference>
<dbReference type="EC" id="6.1.1.19" evidence="11"/>
<keyword evidence="7 11" id="KW-0067">ATP-binding</keyword>